<keyword evidence="3" id="KW-0805">Transcription regulation</keyword>
<dbReference type="Pfam" id="PF00172">
    <property type="entry name" value="Zn_clus"/>
    <property type="match status" value="1"/>
</dbReference>
<dbReference type="CDD" id="cd00067">
    <property type="entry name" value="GAL4"/>
    <property type="match status" value="1"/>
</dbReference>
<dbReference type="GO" id="GO:0000981">
    <property type="term" value="F:DNA-binding transcription factor activity, RNA polymerase II-specific"/>
    <property type="evidence" value="ECO:0007669"/>
    <property type="project" value="InterPro"/>
</dbReference>
<evidence type="ECO:0000256" key="2">
    <source>
        <dbReference type="ARBA" id="ARBA00022833"/>
    </source>
</evidence>
<dbReference type="Proteomes" id="UP000758603">
    <property type="component" value="Unassembled WGS sequence"/>
</dbReference>
<evidence type="ECO:0000256" key="1">
    <source>
        <dbReference type="ARBA" id="ARBA00022723"/>
    </source>
</evidence>
<protein>
    <recommendedName>
        <fullName evidence="6">Zn(2)-C6 fungal-type domain-containing protein</fullName>
    </recommendedName>
</protein>
<name>A0A9P8ZXC6_9PEZI</name>
<dbReference type="PANTHER" id="PTHR47660">
    <property type="entry name" value="TRANSCRIPTION FACTOR WITH C2H2 AND ZN(2)-CYS(6) DNA BINDING DOMAIN (EUROFUNG)-RELATED-RELATED"/>
    <property type="match status" value="1"/>
</dbReference>
<evidence type="ECO:0000256" key="5">
    <source>
        <dbReference type="ARBA" id="ARBA00023242"/>
    </source>
</evidence>
<keyword evidence="5" id="KW-0539">Nucleus</keyword>
<dbReference type="OrthoDB" id="2943660at2759"/>
<organism evidence="7 8">
    <name type="scientific">Truncatella angustata</name>
    <dbReference type="NCBI Taxonomy" id="152316"/>
    <lineage>
        <taxon>Eukaryota</taxon>
        <taxon>Fungi</taxon>
        <taxon>Dikarya</taxon>
        <taxon>Ascomycota</taxon>
        <taxon>Pezizomycotina</taxon>
        <taxon>Sordariomycetes</taxon>
        <taxon>Xylariomycetidae</taxon>
        <taxon>Amphisphaeriales</taxon>
        <taxon>Sporocadaceae</taxon>
        <taxon>Truncatella</taxon>
    </lineage>
</organism>
<dbReference type="SMART" id="SM00066">
    <property type="entry name" value="GAL4"/>
    <property type="match status" value="1"/>
</dbReference>
<dbReference type="GO" id="GO:0008270">
    <property type="term" value="F:zinc ion binding"/>
    <property type="evidence" value="ECO:0007669"/>
    <property type="project" value="InterPro"/>
</dbReference>
<evidence type="ECO:0000256" key="4">
    <source>
        <dbReference type="ARBA" id="ARBA00023163"/>
    </source>
</evidence>
<sequence length="442" mass="48298">MDSSAPKWAVFIPENPEFQTSGHTRKRVKDSCDQCGVAKVKCGKQKPVCTRCRNRNIDCCYSLAQRSKISRSFSPERGQSKESDLSYFSLQPVQSWSKDPDLDDNIIVDDNSMHEHDFSTDLTDIFDFVGDGLGSYNLDFDLGLDKQLPCGETSTSHDGRNATLSPEIPEEIVNNYAWRSCQMAASTVPSSLEGIINLLETQNQVLPEPPFMSLHSRRTRPAPNINLPKRVTVQGNVLNSSPQHPIKKDCMSTLLDIIQSGHLAANTSMGLCGKQHMSDLSGAQTMSPQLLESATNHPAFDTSIPDKLATILSCSCCNQRQVQLLVATSFLGVLDCLSVAACLTISETGSSSQNTVSPPQTPPVLRAASAIGSLRMESSHNKHILARSYAQEVLSQLPRLVHLVKTFITRCNDESSGGIIPDIEALLKLKVKEATKKIVAAL</sequence>
<evidence type="ECO:0000259" key="6">
    <source>
        <dbReference type="PROSITE" id="PS50048"/>
    </source>
</evidence>
<dbReference type="GeneID" id="70136267"/>
<keyword evidence="8" id="KW-1185">Reference proteome</keyword>
<dbReference type="RefSeq" id="XP_045958962.1">
    <property type="nucleotide sequence ID" value="XM_046107376.1"/>
</dbReference>
<dbReference type="PANTHER" id="PTHR47660:SF2">
    <property type="entry name" value="TRANSCRIPTION FACTOR WITH C2H2 AND ZN(2)-CYS(6) DNA BINDING DOMAIN (EUROFUNG)"/>
    <property type="match status" value="1"/>
</dbReference>
<dbReference type="AlphaFoldDB" id="A0A9P8ZXC6"/>
<reference evidence="7" key="1">
    <citation type="journal article" date="2021" name="Nat. Commun.">
        <title>Genetic determinants of endophytism in the Arabidopsis root mycobiome.</title>
        <authorList>
            <person name="Mesny F."/>
            <person name="Miyauchi S."/>
            <person name="Thiergart T."/>
            <person name="Pickel B."/>
            <person name="Atanasova L."/>
            <person name="Karlsson M."/>
            <person name="Huettel B."/>
            <person name="Barry K.W."/>
            <person name="Haridas S."/>
            <person name="Chen C."/>
            <person name="Bauer D."/>
            <person name="Andreopoulos W."/>
            <person name="Pangilinan J."/>
            <person name="LaButti K."/>
            <person name="Riley R."/>
            <person name="Lipzen A."/>
            <person name="Clum A."/>
            <person name="Drula E."/>
            <person name="Henrissat B."/>
            <person name="Kohler A."/>
            <person name="Grigoriev I.V."/>
            <person name="Martin F.M."/>
            <person name="Hacquard S."/>
        </authorList>
    </citation>
    <scope>NUCLEOTIDE SEQUENCE</scope>
    <source>
        <strain evidence="7">MPI-SDFR-AT-0073</strain>
    </source>
</reference>
<keyword evidence="2" id="KW-0862">Zinc</keyword>
<dbReference type="SUPFAM" id="SSF57701">
    <property type="entry name" value="Zn2/Cys6 DNA-binding domain"/>
    <property type="match status" value="1"/>
</dbReference>
<keyword evidence="4" id="KW-0804">Transcription</keyword>
<comment type="caution">
    <text evidence="7">The sequence shown here is derived from an EMBL/GenBank/DDBJ whole genome shotgun (WGS) entry which is preliminary data.</text>
</comment>
<proteinExistence type="predicted"/>
<gene>
    <name evidence="7" type="ORF">BKA67DRAFT_658976</name>
</gene>
<dbReference type="PRINTS" id="PR00755">
    <property type="entry name" value="AFLATOXINBRP"/>
</dbReference>
<dbReference type="InterPro" id="IPR036864">
    <property type="entry name" value="Zn2-C6_fun-type_DNA-bd_sf"/>
</dbReference>
<dbReference type="EMBL" id="JAGPXC010000004">
    <property type="protein sequence ID" value="KAH6654692.1"/>
    <property type="molecule type" value="Genomic_DNA"/>
</dbReference>
<feature type="domain" description="Zn(2)-C6 fungal-type" evidence="6">
    <location>
        <begin position="31"/>
        <end position="61"/>
    </location>
</feature>
<evidence type="ECO:0000256" key="3">
    <source>
        <dbReference type="ARBA" id="ARBA00023015"/>
    </source>
</evidence>
<accession>A0A9P8ZXC6</accession>
<evidence type="ECO:0000313" key="8">
    <source>
        <dbReference type="Proteomes" id="UP000758603"/>
    </source>
</evidence>
<dbReference type="InterPro" id="IPR001138">
    <property type="entry name" value="Zn2Cys6_DnaBD"/>
</dbReference>
<dbReference type="PROSITE" id="PS50048">
    <property type="entry name" value="ZN2_CY6_FUNGAL_2"/>
    <property type="match status" value="1"/>
</dbReference>
<keyword evidence="1" id="KW-0479">Metal-binding</keyword>
<dbReference type="Gene3D" id="4.10.240.10">
    <property type="entry name" value="Zn(2)-C6 fungal-type DNA-binding domain"/>
    <property type="match status" value="1"/>
</dbReference>
<evidence type="ECO:0000313" key="7">
    <source>
        <dbReference type="EMBL" id="KAH6654692.1"/>
    </source>
</evidence>